<feature type="compositionally biased region" description="Basic residues" evidence="1">
    <location>
        <begin position="439"/>
        <end position="448"/>
    </location>
</feature>
<evidence type="ECO:0000313" key="2">
    <source>
        <dbReference type="EMBL" id="KIW66688.1"/>
    </source>
</evidence>
<gene>
    <name evidence="2" type="ORF">PV04_05996</name>
</gene>
<reference evidence="2 3" key="1">
    <citation type="submission" date="2015-01" db="EMBL/GenBank/DDBJ databases">
        <title>The Genome Sequence of Capronia semiimmersa CBS27337.</title>
        <authorList>
            <consortium name="The Broad Institute Genomics Platform"/>
            <person name="Cuomo C."/>
            <person name="de Hoog S."/>
            <person name="Gorbushina A."/>
            <person name="Stielow B."/>
            <person name="Teixiera M."/>
            <person name="Abouelleil A."/>
            <person name="Chapman S.B."/>
            <person name="Priest M."/>
            <person name="Young S.K."/>
            <person name="Wortman J."/>
            <person name="Nusbaum C."/>
            <person name="Birren B."/>
        </authorList>
    </citation>
    <scope>NUCLEOTIDE SEQUENCE [LARGE SCALE GENOMIC DNA]</scope>
    <source>
        <strain evidence="2 3">CBS 27337</strain>
    </source>
</reference>
<feature type="region of interest" description="Disordered" evidence="1">
    <location>
        <begin position="390"/>
        <end position="448"/>
    </location>
</feature>
<sequence length="448" mass="48105">MPEPVLVATSIFSGFNSFVKAISLAAHYKEVPNEVKQLHTNIERAESSINIANRLLRSKAHYLDPRLVQETEESVDKTNHVLLLVRDSIESCRKDLEIRETVTPKNRVAWLLWKNQEFLSQLQTLGNCLGALDRDIGRLEMAHAPIVFVSGSYAPSAYADSDRKGGTLATTTTFGIGAADDEDEKPPFPRSPTKRLRSKSRSNNSSQVNLSPNKRAAATRRGASRTLSLQLADGDEGYESEDQTTQDAAEDPVVFANATIGIDTSGTGLGFTISQGHGQLNVRQVNILHEASTPTIATGTPRSGPEMAELPVSPEPHTEVEHQVKSTPDPDAVPPAIPNPYAFSSKNPWRRLALQQSTSTLNSSVALSQREDPPNAVDYDAASMISTTTTAAGDAEADESDGTARNLLRLSLTAPAGSSGSGPGSGPGPGSTVTEAKKVKWRRKSGFI</sequence>
<feature type="compositionally biased region" description="Acidic residues" evidence="1">
    <location>
        <begin position="233"/>
        <end position="250"/>
    </location>
</feature>
<feature type="region of interest" description="Disordered" evidence="1">
    <location>
        <begin position="175"/>
        <end position="250"/>
    </location>
</feature>
<evidence type="ECO:0008006" key="4">
    <source>
        <dbReference type="Google" id="ProtNLM"/>
    </source>
</evidence>
<dbReference type="EMBL" id="KN846959">
    <property type="protein sequence ID" value="KIW66688.1"/>
    <property type="molecule type" value="Genomic_DNA"/>
</dbReference>
<name>A0A0D2FF74_9EURO</name>
<evidence type="ECO:0000256" key="1">
    <source>
        <dbReference type="SAM" id="MobiDB-lite"/>
    </source>
</evidence>
<organism evidence="2 3">
    <name type="scientific">Phialophora macrospora</name>
    <dbReference type="NCBI Taxonomy" id="1851006"/>
    <lineage>
        <taxon>Eukaryota</taxon>
        <taxon>Fungi</taxon>
        <taxon>Dikarya</taxon>
        <taxon>Ascomycota</taxon>
        <taxon>Pezizomycotina</taxon>
        <taxon>Eurotiomycetes</taxon>
        <taxon>Chaetothyriomycetidae</taxon>
        <taxon>Chaetothyriales</taxon>
        <taxon>Herpotrichiellaceae</taxon>
        <taxon>Phialophora</taxon>
    </lineage>
</organism>
<dbReference type="HOGENOM" id="CLU_051698_0_0_1"/>
<accession>A0A0D2FF74</accession>
<dbReference type="Proteomes" id="UP000054266">
    <property type="component" value="Unassembled WGS sequence"/>
</dbReference>
<feature type="compositionally biased region" description="Low complexity" evidence="1">
    <location>
        <begin position="215"/>
        <end position="226"/>
    </location>
</feature>
<proteinExistence type="predicted"/>
<evidence type="ECO:0000313" key="3">
    <source>
        <dbReference type="Proteomes" id="UP000054266"/>
    </source>
</evidence>
<keyword evidence="3" id="KW-1185">Reference proteome</keyword>
<protein>
    <recommendedName>
        <fullName evidence="4">Fungal N-terminal domain-containing protein</fullName>
    </recommendedName>
</protein>
<feature type="compositionally biased region" description="Gly residues" evidence="1">
    <location>
        <begin position="419"/>
        <end position="429"/>
    </location>
</feature>
<dbReference type="AlphaFoldDB" id="A0A0D2FF74"/>